<keyword evidence="4" id="KW-0566">Pantothenate biosynthesis</keyword>
<sequence>MAFVVYGAGAIGGLLGGSLARAGEDTVLIARGANLAAIRENGLRMEIAGRTETVRVRTAEDPASAGLRAGDTVILAMKSQDTPAAVEALADAAPPGIAVVCAQNGVENERLALRHFAEVYGMCVLCPATHLEPGAVSAFTEPYYGVFDLGRYPHGGDGTAERIAEAVTASGALSRVRPDIMRLKYTKLLGNLANAVEAAFGADAHGELDADAARLRRLAEDEGRAVLAAIGVDPLPAEEFWADYAALTRTEPRPDAATRGSTWQSLRRGAGRAEGDYLNGEIALLGRLHGVPTPVNAELQRLTRRLARTGAAPGSASAAEVLARAGA</sequence>
<dbReference type="Gene3D" id="1.10.1040.10">
    <property type="entry name" value="N-(1-d-carboxylethyl)-l-norvaline Dehydrogenase, domain 2"/>
    <property type="match status" value="1"/>
</dbReference>
<dbReference type="SUPFAM" id="SSF51735">
    <property type="entry name" value="NAD(P)-binding Rossmann-fold domains"/>
    <property type="match status" value="1"/>
</dbReference>
<keyword evidence="2 4" id="KW-0521">NADP</keyword>
<name>A0A2T0Q7P4_9ACTN</name>
<dbReference type="Pfam" id="PF08546">
    <property type="entry name" value="ApbA_C"/>
    <property type="match status" value="1"/>
</dbReference>
<evidence type="ECO:0000256" key="2">
    <source>
        <dbReference type="ARBA" id="ARBA00022857"/>
    </source>
</evidence>
<proteinExistence type="inferred from homology"/>
<reference evidence="7 8" key="1">
    <citation type="submission" date="2018-03" db="EMBL/GenBank/DDBJ databases">
        <title>Genomic Encyclopedia of Archaeal and Bacterial Type Strains, Phase II (KMG-II): from individual species to whole genera.</title>
        <authorList>
            <person name="Goeker M."/>
        </authorList>
    </citation>
    <scope>NUCLEOTIDE SEQUENCE [LARGE SCALE GENOMIC DNA]</scope>
    <source>
        <strain evidence="7 8">DSM 45601</strain>
    </source>
</reference>
<dbReference type="InterPro" id="IPR036291">
    <property type="entry name" value="NAD(P)-bd_dom_sf"/>
</dbReference>
<evidence type="ECO:0000313" key="7">
    <source>
        <dbReference type="EMBL" id="PRX99857.1"/>
    </source>
</evidence>
<evidence type="ECO:0000256" key="4">
    <source>
        <dbReference type="RuleBase" id="RU362068"/>
    </source>
</evidence>
<dbReference type="InterPro" id="IPR051402">
    <property type="entry name" value="KPR-Related"/>
</dbReference>
<dbReference type="InterPro" id="IPR013752">
    <property type="entry name" value="KPA_reductase"/>
</dbReference>
<gene>
    <name evidence="7" type="ORF">CLV72_103464</name>
</gene>
<dbReference type="Proteomes" id="UP000237846">
    <property type="component" value="Unassembled WGS sequence"/>
</dbReference>
<dbReference type="GO" id="GO:0005737">
    <property type="term" value="C:cytoplasm"/>
    <property type="evidence" value="ECO:0007669"/>
    <property type="project" value="TreeGrafter"/>
</dbReference>
<organism evidence="7 8">
    <name type="scientific">Allonocardiopsis opalescens</name>
    <dbReference type="NCBI Taxonomy" id="1144618"/>
    <lineage>
        <taxon>Bacteria</taxon>
        <taxon>Bacillati</taxon>
        <taxon>Actinomycetota</taxon>
        <taxon>Actinomycetes</taxon>
        <taxon>Streptosporangiales</taxon>
        <taxon>Allonocardiopsis</taxon>
    </lineage>
</organism>
<dbReference type="GO" id="GO:0015940">
    <property type="term" value="P:pantothenate biosynthetic process"/>
    <property type="evidence" value="ECO:0007669"/>
    <property type="project" value="UniProtKB-UniPathway"/>
</dbReference>
<dbReference type="GO" id="GO:0008677">
    <property type="term" value="F:2-dehydropantoate 2-reductase activity"/>
    <property type="evidence" value="ECO:0007669"/>
    <property type="project" value="UniProtKB-EC"/>
</dbReference>
<dbReference type="PANTHER" id="PTHR21708">
    <property type="entry name" value="PROBABLE 2-DEHYDROPANTOATE 2-REDUCTASE"/>
    <property type="match status" value="1"/>
</dbReference>
<comment type="catalytic activity">
    <reaction evidence="4">
        <text>(R)-pantoate + NADP(+) = 2-dehydropantoate + NADPH + H(+)</text>
        <dbReference type="Rhea" id="RHEA:16233"/>
        <dbReference type="ChEBI" id="CHEBI:11561"/>
        <dbReference type="ChEBI" id="CHEBI:15378"/>
        <dbReference type="ChEBI" id="CHEBI:15980"/>
        <dbReference type="ChEBI" id="CHEBI:57783"/>
        <dbReference type="ChEBI" id="CHEBI:58349"/>
        <dbReference type="EC" id="1.1.1.169"/>
    </reaction>
</comment>
<dbReference type="UniPathway" id="UPA00028">
    <property type="reaction ID" value="UER00004"/>
</dbReference>
<comment type="function">
    <text evidence="4">Catalyzes the NADPH-dependent reduction of ketopantoate into pantoic acid.</text>
</comment>
<dbReference type="EC" id="1.1.1.169" evidence="4"/>
<dbReference type="EMBL" id="PVZC01000003">
    <property type="protein sequence ID" value="PRX99857.1"/>
    <property type="molecule type" value="Genomic_DNA"/>
</dbReference>
<comment type="similarity">
    <text evidence="1 4">Belongs to the ketopantoate reductase family.</text>
</comment>
<evidence type="ECO:0000259" key="5">
    <source>
        <dbReference type="Pfam" id="PF02558"/>
    </source>
</evidence>
<dbReference type="InterPro" id="IPR003710">
    <property type="entry name" value="ApbA"/>
</dbReference>
<comment type="caution">
    <text evidence="7">The sequence shown here is derived from an EMBL/GenBank/DDBJ whole genome shotgun (WGS) entry which is preliminary data.</text>
</comment>
<keyword evidence="8" id="KW-1185">Reference proteome</keyword>
<dbReference type="RefSeq" id="WP_106244837.1">
    <property type="nucleotide sequence ID" value="NZ_PVZC01000003.1"/>
</dbReference>
<evidence type="ECO:0000313" key="8">
    <source>
        <dbReference type="Proteomes" id="UP000237846"/>
    </source>
</evidence>
<dbReference type="PANTHER" id="PTHR21708:SF26">
    <property type="entry name" value="2-DEHYDROPANTOATE 2-REDUCTASE"/>
    <property type="match status" value="1"/>
</dbReference>
<comment type="pathway">
    <text evidence="4">Cofactor biosynthesis; (R)-pantothenate biosynthesis; (R)-pantoate from 3-methyl-2-oxobutanoate: step 2/2.</text>
</comment>
<dbReference type="AlphaFoldDB" id="A0A2T0Q7P4"/>
<protein>
    <recommendedName>
        <fullName evidence="4">2-dehydropantoate 2-reductase</fullName>
        <ecNumber evidence="4">1.1.1.169</ecNumber>
    </recommendedName>
    <alternativeName>
        <fullName evidence="4">Ketopantoate reductase</fullName>
    </alternativeName>
</protein>
<dbReference type="InterPro" id="IPR008927">
    <property type="entry name" value="6-PGluconate_DH-like_C_sf"/>
</dbReference>
<keyword evidence="3 4" id="KW-0560">Oxidoreductase</keyword>
<evidence type="ECO:0000256" key="3">
    <source>
        <dbReference type="ARBA" id="ARBA00023002"/>
    </source>
</evidence>
<evidence type="ECO:0000259" key="6">
    <source>
        <dbReference type="Pfam" id="PF08546"/>
    </source>
</evidence>
<dbReference type="Pfam" id="PF02558">
    <property type="entry name" value="ApbA"/>
    <property type="match status" value="1"/>
</dbReference>
<feature type="domain" description="Ketopantoate reductase N-terminal" evidence="5">
    <location>
        <begin position="4"/>
        <end position="140"/>
    </location>
</feature>
<dbReference type="InterPro" id="IPR013332">
    <property type="entry name" value="KPR_N"/>
</dbReference>
<dbReference type="Gene3D" id="3.40.50.720">
    <property type="entry name" value="NAD(P)-binding Rossmann-like Domain"/>
    <property type="match status" value="1"/>
</dbReference>
<dbReference type="NCBIfam" id="TIGR00745">
    <property type="entry name" value="apbA_panE"/>
    <property type="match status" value="1"/>
</dbReference>
<dbReference type="InterPro" id="IPR013328">
    <property type="entry name" value="6PGD_dom2"/>
</dbReference>
<dbReference type="OrthoDB" id="9796561at2"/>
<dbReference type="SUPFAM" id="SSF48179">
    <property type="entry name" value="6-phosphogluconate dehydrogenase C-terminal domain-like"/>
    <property type="match status" value="1"/>
</dbReference>
<evidence type="ECO:0000256" key="1">
    <source>
        <dbReference type="ARBA" id="ARBA00007870"/>
    </source>
</evidence>
<feature type="domain" description="Ketopantoate reductase C-terminal" evidence="6">
    <location>
        <begin position="179"/>
        <end position="305"/>
    </location>
</feature>
<accession>A0A2T0Q7P4</accession>